<dbReference type="GO" id="GO:0005739">
    <property type="term" value="C:mitochondrion"/>
    <property type="evidence" value="ECO:0007669"/>
    <property type="project" value="TreeGrafter"/>
</dbReference>
<dbReference type="GeneID" id="19988361"/>
<gene>
    <name evidence="5" type="ORF">G647_09868</name>
</gene>
<name>V9DJZ6_9EURO</name>
<dbReference type="GO" id="GO:0004022">
    <property type="term" value="F:alcohol dehydrogenase (NAD+) activity"/>
    <property type="evidence" value="ECO:0007669"/>
    <property type="project" value="TreeGrafter"/>
</dbReference>
<dbReference type="Pfam" id="PF25137">
    <property type="entry name" value="ADH_Fe_C"/>
    <property type="match status" value="1"/>
</dbReference>
<feature type="domain" description="Fe-containing alcohol dehydrogenase-like C-terminal" evidence="4">
    <location>
        <begin position="222"/>
        <end position="425"/>
    </location>
</feature>
<evidence type="ECO:0000256" key="2">
    <source>
        <dbReference type="SAM" id="MobiDB-lite"/>
    </source>
</evidence>
<dbReference type="Gene3D" id="1.20.1090.10">
    <property type="entry name" value="Dehydroquinate synthase-like - alpha domain"/>
    <property type="match status" value="1"/>
</dbReference>
<dbReference type="Pfam" id="PF00465">
    <property type="entry name" value="Fe-ADH"/>
    <property type="match status" value="1"/>
</dbReference>
<feature type="region of interest" description="Disordered" evidence="2">
    <location>
        <begin position="143"/>
        <end position="163"/>
    </location>
</feature>
<sequence>MIAPQETYRLVYPDVPNPSPTYISYGLKYTDACARHVEGTFDAKRVYIIASTTLSHKTSDVSDLEKALGPRHVKTWRGIRPHSPWDDLVPIINDMRALNPDLLVTLGGGSLADGAKVIVYALANGVGQVADLEKILASSDEDKGAGGAAAHVRNRNGQGHDPTVPMVFIPTTLSAGEYSSLAGSANPTTHHKPVMKHDKTYARLVILDPALTTTTPEWVWLSTGVRAIDHCVEALCTKDLPAIIRTAADTSLPTLVTTLLRTKRDPTLLQPRLDAMVAASRITVKLMYVPRIFSGCSHGIGHQLGPLGVGHGHTSCVLLPAVLKFNLAEPGQREKQVHVKDLIWRDGGDEVRRVLTDAGLEESTADASSSLRAIFDALGMPSTLKDVGVGPEHFDALAVNSLDDFCTMANPVKIVDKSQILEILNMVAG</sequence>
<evidence type="ECO:0000256" key="1">
    <source>
        <dbReference type="ARBA" id="ARBA00023002"/>
    </source>
</evidence>
<evidence type="ECO:0000313" key="5">
    <source>
        <dbReference type="EMBL" id="ETI27185.1"/>
    </source>
</evidence>
<evidence type="ECO:0000259" key="4">
    <source>
        <dbReference type="Pfam" id="PF25137"/>
    </source>
</evidence>
<feature type="domain" description="Alcohol dehydrogenase iron-type/glycerol dehydrogenase GldA" evidence="3">
    <location>
        <begin position="41"/>
        <end position="209"/>
    </location>
</feature>
<dbReference type="HOGENOM" id="CLU_007207_0_2_1"/>
<dbReference type="SUPFAM" id="SSF56796">
    <property type="entry name" value="Dehydroquinate synthase-like"/>
    <property type="match status" value="1"/>
</dbReference>
<dbReference type="InterPro" id="IPR039697">
    <property type="entry name" value="Alcohol_dehydrogenase_Fe"/>
</dbReference>
<accession>V9DJZ6</accession>
<evidence type="ECO:0000259" key="3">
    <source>
        <dbReference type="Pfam" id="PF00465"/>
    </source>
</evidence>
<proteinExistence type="predicted"/>
<organism evidence="5">
    <name type="scientific">Cladophialophora carrionii CBS 160.54</name>
    <dbReference type="NCBI Taxonomy" id="1279043"/>
    <lineage>
        <taxon>Eukaryota</taxon>
        <taxon>Fungi</taxon>
        <taxon>Dikarya</taxon>
        <taxon>Ascomycota</taxon>
        <taxon>Pezizomycotina</taxon>
        <taxon>Eurotiomycetes</taxon>
        <taxon>Chaetothyriomycetidae</taxon>
        <taxon>Chaetothyriales</taxon>
        <taxon>Herpotrichiellaceae</taxon>
        <taxon>Cladophialophora</taxon>
    </lineage>
</organism>
<dbReference type="Gene3D" id="3.40.50.1970">
    <property type="match status" value="1"/>
</dbReference>
<dbReference type="RefSeq" id="XP_008724082.1">
    <property type="nucleotide sequence ID" value="XM_008725860.1"/>
</dbReference>
<dbReference type="PANTHER" id="PTHR11496">
    <property type="entry name" value="ALCOHOL DEHYDROGENASE"/>
    <property type="match status" value="1"/>
</dbReference>
<reference evidence="5" key="1">
    <citation type="submission" date="2013-03" db="EMBL/GenBank/DDBJ databases">
        <title>The Genome Sequence of Cladophialophora carrionii CBS 160.54.</title>
        <authorList>
            <consortium name="The Broad Institute Genomics Platform"/>
            <person name="Cuomo C."/>
            <person name="de Hoog S."/>
            <person name="Gorbushina A."/>
            <person name="Walker B."/>
            <person name="Young S.K."/>
            <person name="Zeng Q."/>
            <person name="Gargeya S."/>
            <person name="Fitzgerald M."/>
            <person name="Haas B."/>
            <person name="Abouelleil A."/>
            <person name="Allen A.W."/>
            <person name="Alvarado L."/>
            <person name="Arachchi H.M."/>
            <person name="Berlin A.M."/>
            <person name="Chapman S.B."/>
            <person name="Gainer-Dewar J."/>
            <person name="Goldberg J."/>
            <person name="Griggs A."/>
            <person name="Gujja S."/>
            <person name="Hansen M."/>
            <person name="Howarth C."/>
            <person name="Imamovic A."/>
            <person name="Ireland A."/>
            <person name="Larimer J."/>
            <person name="McCowan C."/>
            <person name="Murphy C."/>
            <person name="Pearson M."/>
            <person name="Poon T.W."/>
            <person name="Priest M."/>
            <person name="Roberts A."/>
            <person name="Saif S."/>
            <person name="Shea T."/>
            <person name="Sisk P."/>
            <person name="Sykes S."/>
            <person name="Wortman J."/>
            <person name="Nusbaum C."/>
            <person name="Birren B."/>
        </authorList>
    </citation>
    <scope>NUCLEOTIDE SEQUENCE [LARGE SCALE GENOMIC DNA]</scope>
    <source>
        <strain evidence="5">CBS 160.54</strain>
    </source>
</reference>
<dbReference type="OrthoDB" id="339764at2759"/>
<dbReference type="CDD" id="cd08192">
    <property type="entry name" value="MAR-like"/>
    <property type="match status" value="1"/>
</dbReference>
<dbReference type="InterPro" id="IPR056798">
    <property type="entry name" value="ADH_Fe_C"/>
</dbReference>
<dbReference type="EMBL" id="KI635850">
    <property type="protein sequence ID" value="ETI27185.1"/>
    <property type="molecule type" value="Genomic_DNA"/>
</dbReference>
<dbReference type="InterPro" id="IPR001670">
    <property type="entry name" value="ADH_Fe/GldA"/>
</dbReference>
<dbReference type="GO" id="GO:0046872">
    <property type="term" value="F:metal ion binding"/>
    <property type="evidence" value="ECO:0007669"/>
    <property type="project" value="InterPro"/>
</dbReference>
<dbReference type="PANTHER" id="PTHR11496:SF107">
    <property type="entry name" value="ALCOHOL DEHYDROGENASE, PUTATIVE (AFU_ORTHOLOGUE AFUA_1G06800)-RELATED"/>
    <property type="match status" value="1"/>
</dbReference>
<dbReference type="Proteomes" id="UP000030678">
    <property type="component" value="Unassembled WGS sequence"/>
</dbReference>
<keyword evidence="1" id="KW-0560">Oxidoreductase</keyword>
<protein>
    <submittedName>
        <fullName evidence="5">Uncharacterized protein</fullName>
    </submittedName>
</protein>
<dbReference type="AlphaFoldDB" id="V9DJZ6"/>
<dbReference type="VEuPathDB" id="FungiDB:G647_09868"/>